<dbReference type="AlphaFoldDB" id="A0A060PKJ7"/>
<geneLocation type="plasmid" evidence="6 7">
    <name>p2</name>
</geneLocation>
<dbReference type="InterPro" id="IPR036388">
    <property type="entry name" value="WH-like_DNA-bd_sf"/>
</dbReference>
<sequence>MKAMTADRFREFETFVCVVESGSFSAASRKLDCTPSAVSKLIDRMENRLGVRLLHRTSRSLALTQDGKNFHQAAIRALEAINDAEGSLMHADAPVSGLLRVHTTLNFAQQQLALLLPEFLEKNPALRLEFILHSDAVDLIAADIDLSLQVGPVTNPSLVAKRIATTRWLLCASPGYLRRAGVPKSPADLVNHNCLNFLPQTYRSVWPMGAQDDAGIRTSGITRYELTGNVASNSDNFLKVLACQGMGVARLAAFHVAPDLRAGTLRTILADWLPEDREPVFAVFQSRRNLNLRVKVFVKFLEERLAEAADWGLTESSADRLSIR</sequence>
<keyword evidence="3" id="KW-0238">DNA-binding</keyword>
<protein>
    <submittedName>
        <fullName evidence="6">Transcriptional regulator LysR family</fullName>
    </submittedName>
</protein>
<dbReference type="PANTHER" id="PTHR30537">
    <property type="entry name" value="HTH-TYPE TRANSCRIPTIONAL REGULATOR"/>
    <property type="match status" value="1"/>
</dbReference>
<dbReference type="Pfam" id="PF00126">
    <property type="entry name" value="HTH_1"/>
    <property type="match status" value="1"/>
</dbReference>
<gene>
    <name evidence="6" type="ORF">BRPE64_ECDS02140</name>
</gene>
<dbReference type="SUPFAM" id="SSF46785">
    <property type="entry name" value="Winged helix' DNA-binding domain"/>
    <property type="match status" value="1"/>
</dbReference>
<name>A0A060PKJ7_9BURK</name>
<keyword evidence="2" id="KW-0805">Transcription regulation</keyword>
<accession>A0A060PKJ7</accession>
<dbReference type="KEGG" id="buo:BRPE64_ECDS02140"/>
<dbReference type="EMBL" id="AP013062">
    <property type="protein sequence ID" value="BAO94096.1"/>
    <property type="molecule type" value="Genomic_DNA"/>
</dbReference>
<dbReference type="GO" id="GO:0003700">
    <property type="term" value="F:DNA-binding transcription factor activity"/>
    <property type="evidence" value="ECO:0007669"/>
    <property type="project" value="InterPro"/>
</dbReference>
<dbReference type="CDD" id="cd08422">
    <property type="entry name" value="PBP2_CrgA_like"/>
    <property type="match status" value="1"/>
</dbReference>
<evidence type="ECO:0000259" key="5">
    <source>
        <dbReference type="PROSITE" id="PS50931"/>
    </source>
</evidence>
<dbReference type="InterPro" id="IPR000847">
    <property type="entry name" value="LysR_HTH_N"/>
</dbReference>
<evidence type="ECO:0000313" key="7">
    <source>
        <dbReference type="Proteomes" id="UP000013966"/>
    </source>
</evidence>
<dbReference type="Gene3D" id="1.10.10.10">
    <property type="entry name" value="Winged helix-like DNA-binding domain superfamily/Winged helix DNA-binding domain"/>
    <property type="match status" value="1"/>
</dbReference>
<dbReference type="Proteomes" id="UP000013966">
    <property type="component" value="Plasmid p2"/>
</dbReference>
<evidence type="ECO:0000313" key="6">
    <source>
        <dbReference type="EMBL" id="BAO94096.1"/>
    </source>
</evidence>
<reference evidence="6 7" key="1">
    <citation type="journal article" date="2013" name="Genome Announc.">
        <title>Complete Genome Sequence of Burkholderia sp. Strain RPE64, Bacterial Symbiont of the Bean Bug Riptortus pedestris.</title>
        <authorList>
            <person name="Shibata T.F."/>
            <person name="Maeda T."/>
            <person name="Nikoh N."/>
            <person name="Yamaguchi K."/>
            <person name="Oshima K."/>
            <person name="Hattori M."/>
            <person name="Nishiyama T."/>
            <person name="Hasebe M."/>
            <person name="Fukatsu T."/>
            <person name="Kikuchi Y."/>
            <person name="Shigenobu S."/>
        </authorList>
    </citation>
    <scope>NUCLEOTIDE SEQUENCE [LARGE SCALE GENOMIC DNA]</scope>
    <source>
        <plasmid evidence="6 7">p2</plasmid>
    </source>
</reference>
<dbReference type="Gene3D" id="3.40.190.290">
    <property type="match status" value="1"/>
</dbReference>
<dbReference type="InterPro" id="IPR036390">
    <property type="entry name" value="WH_DNA-bd_sf"/>
</dbReference>
<dbReference type="GO" id="GO:0006351">
    <property type="term" value="P:DNA-templated transcription"/>
    <property type="evidence" value="ECO:0007669"/>
    <property type="project" value="TreeGrafter"/>
</dbReference>
<feature type="domain" description="HTH lysR-type" evidence="5">
    <location>
        <begin position="7"/>
        <end position="64"/>
    </location>
</feature>
<dbReference type="InterPro" id="IPR058163">
    <property type="entry name" value="LysR-type_TF_proteobact-type"/>
</dbReference>
<evidence type="ECO:0000256" key="4">
    <source>
        <dbReference type="ARBA" id="ARBA00023163"/>
    </source>
</evidence>
<dbReference type="FunFam" id="1.10.10.10:FF:000001">
    <property type="entry name" value="LysR family transcriptional regulator"/>
    <property type="match status" value="1"/>
</dbReference>
<dbReference type="InterPro" id="IPR005119">
    <property type="entry name" value="LysR_subst-bd"/>
</dbReference>
<comment type="similarity">
    <text evidence="1">Belongs to the LysR transcriptional regulatory family.</text>
</comment>
<proteinExistence type="inferred from homology"/>
<keyword evidence="7" id="KW-1185">Reference proteome</keyword>
<keyword evidence="6" id="KW-0614">Plasmid</keyword>
<dbReference type="Pfam" id="PF03466">
    <property type="entry name" value="LysR_substrate"/>
    <property type="match status" value="1"/>
</dbReference>
<dbReference type="GO" id="GO:0043565">
    <property type="term" value="F:sequence-specific DNA binding"/>
    <property type="evidence" value="ECO:0007669"/>
    <property type="project" value="TreeGrafter"/>
</dbReference>
<dbReference type="PROSITE" id="PS50931">
    <property type="entry name" value="HTH_LYSR"/>
    <property type="match status" value="1"/>
</dbReference>
<dbReference type="SUPFAM" id="SSF53850">
    <property type="entry name" value="Periplasmic binding protein-like II"/>
    <property type="match status" value="1"/>
</dbReference>
<organism evidence="6 7">
    <name type="scientific">Caballeronia insecticola</name>
    <dbReference type="NCBI Taxonomy" id="758793"/>
    <lineage>
        <taxon>Bacteria</taxon>
        <taxon>Pseudomonadati</taxon>
        <taxon>Pseudomonadota</taxon>
        <taxon>Betaproteobacteria</taxon>
        <taxon>Burkholderiales</taxon>
        <taxon>Burkholderiaceae</taxon>
        <taxon>Caballeronia</taxon>
    </lineage>
</organism>
<evidence type="ECO:0000256" key="1">
    <source>
        <dbReference type="ARBA" id="ARBA00009437"/>
    </source>
</evidence>
<dbReference type="HOGENOM" id="CLU_039613_16_2_4"/>
<reference evidence="6 7" key="2">
    <citation type="journal article" date="2018" name="Int. J. Syst. Evol. Microbiol.">
        <title>Burkholderia insecticola sp. nov., a gut symbiotic bacterium of the bean bug Riptortus pedestris.</title>
        <authorList>
            <person name="Takeshita K."/>
            <person name="Tamaki H."/>
            <person name="Ohbayashi T."/>
            <person name="Meng X.-Y."/>
            <person name="Sone T."/>
            <person name="Mitani Y."/>
            <person name="Peeters C."/>
            <person name="Kikuchi Y."/>
            <person name="Vandamme P."/>
        </authorList>
    </citation>
    <scope>NUCLEOTIDE SEQUENCE [LARGE SCALE GENOMIC DNA]</scope>
    <source>
        <strain evidence="6">RPE64</strain>
        <plasmid evidence="6 7">p2</plasmid>
    </source>
</reference>
<evidence type="ECO:0000256" key="3">
    <source>
        <dbReference type="ARBA" id="ARBA00023125"/>
    </source>
</evidence>
<keyword evidence="4" id="KW-0804">Transcription</keyword>
<dbReference type="PANTHER" id="PTHR30537:SF71">
    <property type="entry name" value="TRANSCRIPTIONAL REGULATORY PROTEIN"/>
    <property type="match status" value="1"/>
</dbReference>
<evidence type="ECO:0000256" key="2">
    <source>
        <dbReference type="ARBA" id="ARBA00023015"/>
    </source>
</evidence>